<feature type="compositionally biased region" description="Low complexity" evidence="1">
    <location>
        <begin position="176"/>
        <end position="187"/>
    </location>
</feature>
<name>A0ABQ5FA97_9ASTR</name>
<reference evidence="2" key="2">
    <citation type="submission" date="2022-01" db="EMBL/GenBank/DDBJ databases">
        <authorList>
            <person name="Yamashiro T."/>
            <person name="Shiraishi A."/>
            <person name="Satake H."/>
            <person name="Nakayama K."/>
        </authorList>
    </citation>
    <scope>NUCLEOTIDE SEQUENCE</scope>
</reference>
<protein>
    <submittedName>
        <fullName evidence="2">Uncharacterized protein</fullName>
    </submittedName>
</protein>
<evidence type="ECO:0000313" key="2">
    <source>
        <dbReference type="EMBL" id="GJT59793.1"/>
    </source>
</evidence>
<keyword evidence="3" id="KW-1185">Reference proteome</keyword>
<accession>A0ABQ5FA97</accession>
<comment type="caution">
    <text evidence="2">The sequence shown here is derived from an EMBL/GenBank/DDBJ whole genome shotgun (WGS) entry which is preliminary data.</text>
</comment>
<proteinExistence type="predicted"/>
<dbReference type="Proteomes" id="UP001151760">
    <property type="component" value="Unassembled WGS sequence"/>
</dbReference>
<sequence length="202" mass="22246">MESSNLNSQERELQQMLEEKVPSFLPTDDPLEWLNKAMALFRSAITSRYPPATIQEGKVNMGKALDVSLVVTESSETELEKQDTSSRSGNDADADNADIRPIYDEEPMAEIPTGKIFDSCTSKVDSKPPHGSNVDISNIHEMQTNSGSMIVMTSIIELEILFGPSFDEYFNEENQVVSKSSAVSSADASDKRQQQPDSTTST</sequence>
<dbReference type="EMBL" id="BQNB010017140">
    <property type="protein sequence ID" value="GJT59793.1"/>
    <property type="molecule type" value="Genomic_DNA"/>
</dbReference>
<reference evidence="2" key="1">
    <citation type="journal article" date="2022" name="Int. J. Mol. Sci.">
        <title>Draft Genome of Tanacetum Coccineum: Genomic Comparison of Closely Related Tanacetum-Family Plants.</title>
        <authorList>
            <person name="Yamashiro T."/>
            <person name="Shiraishi A."/>
            <person name="Nakayama K."/>
            <person name="Satake H."/>
        </authorList>
    </citation>
    <scope>NUCLEOTIDE SEQUENCE</scope>
</reference>
<feature type="region of interest" description="Disordered" evidence="1">
    <location>
        <begin position="175"/>
        <end position="202"/>
    </location>
</feature>
<gene>
    <name evidence="2" type="ORF">Tco_1003326</name>
</gene>
<evidence type="ECO:0000313" key="3">
    <source>
        <dbReference type="Proteomes" id="UP001151760"/>
    </source>
</evidence>
<organism evidence="2 3">
    <name type="scientific">Tanacetum coccineum</name>
    <dbReference type="NCBI Taxonomy" id="301880"/>
    <lineage>
        <taxon>Eukaryota</taxon>
        <taxon>Viridiplantae</taxon>
        <taxon>Streptophyta</taxon>
        <taxon>Embryophyta</taxon>
        <taxon>Tracheophyta</taxon>
        <taxon>Spermatophyta</taxon>
        <taxon>Magnoliopsida</taxon>
        <taxon>eudicotyledons</taxon>
        <taxon>Gunneridae</taxon>
        <taxon>Pentapetalae</taxon>
        <taxon>asterids</taxon>
        <taxon>campanulids</taxon>
        <taxon>Asterales</taxon>
        <taxon>Asteraceae</taxon>
        <taxon>Asteroideae</taxon>
        <taxon>Anthemideae</taxon>
        <taxon>Anthemidinae</taxon>
        <taxon>Tanacetum</taxon>
    </lineage>
</organism>
<feature type="region of interest" description="Disordered" evidence="1">
    <location>
        <begin position="73"/>
        <end position="97"/>
    </location>
</feature>
<evidence type="ECO:0000256" key="1">
    <source>
        <dbReference type="SAM" id="MobiDB-lite"/>
    </source>
</evidence>